<name>A0A8H6HR58_9AGAR</name>
<dbReference type="EMBL" id="JACGCI010000057">
    <property type="protein sequence ID" value="KAF6750383.1"/>
    <property type="molecule type" value="Genomic_DNA"/>
</dbReference>
<sequence>MFKHLIDAPDEFRFSSRCPPWRSTHATIARQLEGPAFEVVLGQLLEVSEDGVEDLHLECDRCRRAPWGVLNGNLDNRPILIPFQQQNPPARQFTMAQGLITKRSLLLRPATKGSGCSQVAALPHLRIKRPLQTTRLALQATWMPIFERELELIKPDLHNHVVMDFGLSEKSQGRLHNFTTIMNKLPGISKELAVPLFYIMGVLLCILDALDARSSGQTTITPEELGTVYKKIEEKLELSTFRMNEMQRTNATATIKAMVFAKGRLEFHNTKDRAMQLFEDEKASRGFLTAFENHANEEELRGAVSSIAHSVLNGFREDLIMSVCRGSKGRAVSLPSAVQTMGKKFLGRSSLVERDHLKKVALLRRLIMENTELHSDKHLKRGPDGELFFQIPRLEPAVLEGFPDEPEHDDLPPKPQGTVGFWALVDWMIQCLRVRNGSNDSDRWVAYFQQIIEDDLAIFPTEEKTMTGASDIVAMAQSRPRASTVQASGSRQQDTPSVNYNSLTL</sequence>
<dbReference type="OrthoDB" id="3269273at2759"/>
<accession>A0A8H6HR58</accession>
<comment type="caution">
    <text evidence="2">The sequence shown here is derived from an EMBL/GenBank/DDBJ whole genome shotgun (WGS) entry which is preliminary data.</text>
</comment>
<dbReference type="Proteomes" id="UP000521943">
    <property type="component" value="Unassembled WGS sequence"/>
</dbReference>
<protein>
    <submittedName>
        <fullName evidence="2">Uncharacterized protein</fullName>
    </submittedName>
</protein>
<gene>
    <name evidence="2" type="ORF">DFP72DRAFT_1072392</name>
</gene>
<organism evidence="2 3">
    <name type="scientific">Ephemerocybe angulata</name>
    <dbReference type="NCBI Taxonomy" id="980116"/>
    <lineage>
        <taxon>Eukaryota</taxon>
        <taxon>Fungi</taxon>
        <taxon>Dikarya</taxon>
        <taxon>Basidiomycota</taxon>
        <taxon>Agaricomycotina</taxon>
        <taxon>Agaricomycetes</taxon>
        <taxon>Agaricomycetidae</taxon>
        <taxon>Agaricales</taxon>
        <taxon>Agaricineae</taxon>
        <taxon>Psathyrellaceae</taxon>
        <taxon>Ephemerocybe</taxon>
    </lineage>
</organism>
<feature type="compositionally biased region" description="Polar residues" evidence="1">
    <location>
        <begin position="480"/>
        <end position="505"/>
    </location>
</feature>
<evidence type="ECO:0000313" key="3">
    <source>
        <dbReference type="Proteomes" id="UP000521943"/>
    </source>
</evidence>
<proteinExistence type="predicted"/>
<evidence type="ECO:0000313" key="2">
    <source>
        <dbReference type="EMBL" id="KAF6750383.1"/>
    </source>
</evidence>
<keyword evidence="3" id="KW-1185">Reference proteome</keyword>
<reference evidence="2 3" key="1">
    <citation type="submission" date="2020-07" db="EMBL/GenBank/DDBJ databases">
        <title>Comparative genomics of pyrophilous fungi reveals a link between fire events and developmental genes.</title>
        <authorList>
            <consortium name="DOE Joint Genome Institute"/>
            <person name="Steindorff A.S."/>
            <person name="Carver A."/>
            <person name="Calhoun S."/>
            <person name="Stillman K."/>
            <person name="Liu H."/>
            <person name="Lipzen A."/>
            <person name="Pangilinan J."/>
            <person name="Labutti K."/>
            <person name="Bruns T.D."/>
            <person name="Grigoriev I.V."/>
        </authorList>
    </citation>
    <scope>NUCLEOTIDE SEQUENCE [LARGE SCALE GENOMIC DNA]</scope>
    <source>
        <strain evidence="2 3">CBS 144469</strain>
    </source>
</reference>
<evidence type="ECO:0000256" key="1">
    <source>
        <dbReference type="SAM" id="MobiDB-lite"/>
    </source>
</evidence>
<dbReference type="AlphaFoldDB" id="A0A8H6HR58"/>
<feature type="region of interest" description="Disordered" evidence="1">
    <location>
        <begin position="479"/>
        <end position="505"/>
    </location>
</feature>